<feature type="coiled-coil region" evidence="1">
    <location>
        <begin position="48"/>
        <end position="164"/>
    </location>
</feature>
<name>A0AAV4D4T2_9GAST</name>
<accession>A0AAV4D4T2</accession>
<keyword evidence="1" id="KW-0175">Coiled coil</keyword>
<comment type="caution">
    <text evidence="2">The sequence shown here is derived from an EMBL/GenBank/DDBJ whole genome shotgun (WGS) entry which is preliminary data.</text>
</comment>
<keyword evidence="3" id="KW-1185">Reference proteome</keyword>
<reference evidence="2 3" key="1">
    <citation type="journal article" date="2021" name="Elife">
        <title>Chloroplast acquisition without the gene transfer in kleptoplastic sea slugs, Plakobranchus ocellatus.</title>
        <authorList>
            <person name="Maeda T."/>
            <person name="Takahashi S."/>
            <person name="Yoshida T."/>
            <person name="Shimamura S."/>
            <person name="Takaki Y."/>
            <person name="Nagai Y."/>
            <person name="Toyoda A."/>
            <person name="Suzuki Y."/>
            <person name="Arimoto A."/>
            <person name="Ishii H."/>
            <person name="Satoh N."/>
            <person name="Nishiyama T."/>
            <person name="Hasebe M."/>
            <person name="Maruyama T."/>
            <person name="Minagawa J."/>
            <person name="Obokata J."/>
            <person name="Shigenobu S."/>
        </authorList>
    </citation>
    <scope>NUCLEOTIDE SEQUENCE [LARGE SCALE GENOMIC DNA]</scope>
</reference>
<dbReference type="EMBL" id="BLXT01007439">
    <property type="protein sequence ID" value="GFO39162.1"/>
    <property type="molecule type" value="Genomic_DNA"/>
</dbReference>
<organism evidence="2 3">
    <name type="scientific">Plakobranchus ocellatus</name>
    <dbReference type="NCBI Taxonomy" id="259542"/>
    <lineage>
        <taxon>Eukaryota</taxon>
        <taxon>Metazoa</taxon>
        <taxon>Spiralia</taxon>
        <taxon>Lophotrochozoa</taxon>
        <taxon>Mollusca</taxon>
        <taxon>Gastropoda</taxon>
        <taxon>Heterobranchia</taxon>
        <taxon>Euthyneura</taxon>
        <taxon>Panpulmonata</taxon>
        <taxon>Sacoglossa</taxon>
        <taxon>Placobranchoidea</taxon>
        <taxon>Plakobranchidae</taxon>
        <taxon>Plakobranchus</taxon>
    </lineage>
</organism>
<evidence type="ECO:0000256" key="1">
    <source>
        <dbReference type="SAM" id="Coils"/>
    </source>
</evidence>
<evidence type="ECO:0000313" key="2">
    <source>
        <dbReference type="EMBL" id="GFO39162.1"/>
    </source>
</evidence>
<proteinExistence type="predicted"/>
<sequence length="253" mass="27848">MHEKFCASSRAYVSAVKAALRSHRRETAAEIFERAIDVLSPDFPDPTCKSLINERSTLESELESVRQEAQTKCLTLESELESVRQEAQNERSTLESELESVRQEAQTKCLTLESELESVRQEAQTKCLTLESELESIKQDAQINSSMKKNVRRLDTKLESLAIETKDSIKETAATTAAAAAAAVAALTPPPIGATASALSRPLKGVRQRADFTVNVTTDQYTPGIEDVQLLPGGRLVLADYNNMCVKLFDTQV</sequence>
<gene>
    <name evidence="2" type="ORF">PoB_006566700</name>
</gene>
<dbReference type="AlphaFoldDB" id="A0AAV4D4T2"/>
<protein>
    <submittedName>
        <fullName evidence="2">Haemolytic enterotoxin (Hbl)</fullName>
    </submittedName>
</protein>
<evidence type="ECO:0000313" key="3">
    <source>
        <dbReference type="Proteomes" id="UP000735302"/>
    </source>
</evidence>
<dbReference type="Proteomes" id="UP000735302">
    <property type="component" value="Unassembled WGS sequence"/>
</dbReference>